<dbReference type="GO" id="GO:0090071">
    <property type="term" value="P:negative regulation of ribosome biogenesis"/>
    <property type="evidence" value="ECO:0007669"/>
    <property type="project" value="TreeGrafter"/>
</dbReference>
<comment type="function">
    <text evidence="4">Required for normal mitochondrial ribosome function and mitochondrial translation. May play a role in ribosome biogenesis by preventing premature association of the 28S and 39S ribosomal subunits. Interacts with mitochondrial ribosomal protein uL14m (MRPL14), probably blocking formation of intersubunit bridge B8, preventing association of the 28S and 39S ribosomal subunits. Addition to isolated mitochondrial ribosomal subunits partially inhibits translation, probably by interfering with the association of the 28S and 39S ribosomal subunits and the formation of functional ribosomes. May also participate in the assembly and/or regulation of the stability of the large subunit of the mitochondrial ribosome. May function as a ribosomal silencing factor.</text>
</comment>
<dbReference type="SUPFAM" id="SSF81301">
    <property type="entry name" value="Nucleotidyltransferase"/>
    <property type="match status" value="1"/>
</dbReference>
<evidence type="ECO:0000256" key="1">
    <source>
        <dbReference type="ARBA" id="ARBA00004173"/>
    </source>
</evidence>
<accession>U4UQD2</accession>
<proteinExistence type="inferred from homology"/>
<name>U4UQD2_DENPD</name>
<evidence type="ECO:0000256" key="4">
    <source>
        <dbReference type="ARBA" id="ARBA00053669"/>
    </source>
</evidence>
<gene>
    <name evidence="7" type="ORF">D910_01702</name>
    <name evidence="6" type="ORF">D910_06193</name>
</gene>
<reference evidence="7 8" key="1">
    <citation type="journal article" date="2013" name="Genome Biol.">
        <title>Draft genome of the mountain pine beetle, Dendroctonus ponderosae Hopkins, a major forest pest.</title>
        <authorList>
            <person name="Keeling C.I."/>
            <person name="Yuen M.M."/>
            <person name="Liao N.Y."/>
            <person name="Docking T.R."/>
            <person name="Chan S.K."/>
            <person name="Taylor G.A."/>
            <person name="Palmquist D.L."/>
            <person name="Jackman S.D."/>
            <person name="Nguyen A."/>
            <person name="Li M."/>
            <person name="Henderson H."/>
            <person name="Janes J.K."/>
            <person name="Zhao Y."/>
            <person name="Pandoh P."/>
            <person name="Moore R."/>
            <person name="Sperling F.A."/>
            <person name="Huber D.P."/>
            <person name="Birol I."/>
            <person name="Jones S.J."/>
            <person name="Bohlmann J."/>
        </authorList>
    </citation>
    <scope>NUCLEOTIDE SEQUENCE</scope>
</reference>
<dbReference type="EMBL" id="KB632100">
    <property type="protein sequence ID" value="ERL88811.1"/>
    <property type="molecule type" value="Genomic_DNA"/>
</dbReference>
<dbReference type="Gene3D" id="3.30.460.10">
    <property type="entry name" value="Beta Polymerase, domain 2"/>
    <property type="match status" value="1"/>
</dbReference>
<evidence type="ECO:0000256" key="2">
    <source>
        <dbReference type="ARBA" id="ARBA00010574"/>
    </source>
</evidence>
<evidence type="ECO:0000313" key="7">
    <source>
        <dbReference type="EMBL" id="ERL96279.1"/>
    </source>
</evidence>
<protein>
    <recommendedName>
        <fullName evidence="5">Mitochondrial assembly of ribosomal large subunit protein 1</fullName>
    </recommendedName>
</protein>
<evidence type="ECO:0000313" key="6">
    <source>
        <dbReference type="EMBL" id="ERL88811.1"/>
    </source>
</evidence>
<dbReference type="GO" id="GO:0005739">
    <property type="term" value="C:mitochondrion"/>
    <property type="evidence" value="ECO:0007669"/>
    <property type="project" value="UniProtKB-SubCell"/>
</dbReference>
<dbReference type="InterPro" id="IPR004394">
    <property type="entry name" value="Iojap/RsfS/C7orf30"/>
</dbReference>
<dbReference type="STRING" id="77166.U4UQD2"/>
<dbReference type="NCBIfam" id="TIGR00090">
    <property type="entry name" value="rsfS_iojap_ybeB"/>
    <property type="match status" value="1"/>
</dbReference>
<dbReference type="GO" id="GO:0043023">
    <property type="term" value="F:ribosomal large subunit binding"/>
    <property type="evidence" value="ECO:0007669"/>
    <property type="project" value="TreeGrafter"/>
</dbReference>
<dbReference type="Pfam" id="PF02410">
    <property type="entry name" value="RsfS"/>
    <property type="match status" value="1"/>
</dbReference>
<dbReference type="HAMAP" id="MF_01477">
    <property type="entry name" value="Iojap_RsfS"/>
    <property type="match status" value="1"/>
</dbReference>
<dbReference type="FunFam" id="3.30.460.10:FF:000018">
    <property type="entry name" value="Mitochondrial assembly of ribosomal large subunit 1"/>
    <property type="match status" value="1"/>
</dbReference>
<comment type="similarity">
    <text evidence="2">Belongs to the Iojap/RsfS family.</text>
</comment>
<dbReference type="PANTHER" id="PTHR21043:SF0">
    <property type="entry name" value="MITOCHONDRIAL ASSEMBLY OF RIBOSOMAL LARGE SUBUNIT PROTEIN 1"/>
    <property type="match status" value="1"/>
</dbReference>
<dbReference type="InterPro" id="IPR043519">
    <property type="entry name" value="NT_sf"/>
</dbReference>
<dbReference type="Proteomes" id="UP000030742">
    <property type="component" value="Unassembled WGS sequence"/>
</dbReference>
<dbReference type="GO" id="GO:0017148">
    <property type="term" value="P:negative regulation of translation"/>
    <property type="evidence" value="ECO:0007669"/>
    <property type="project" value="TreeGrafter"/>
</dbReference>
<dbReference type="EMBL" id="KI210474">
    <property type="protein sequence ID" value="ERL96279.1"/>
    <property type="molecule type" value="Genomic_DNA"/>
</dbReference>
<dbReference type="PANTHER" id="PTHR21043">
    <property type="entry name" value="IOJAP SUPERFAMILY ORTHOLOG"/>
    <property type="match status" value="1"/>
</dbReference>
<comment type="subcellular location">
    <subcellularLocation>
        <location evidence="1">Mitochondrion</location>
    </subcellularLocation>
</comment>
<evidence type="ECO:0000256" key="5">
    <source>
        <dbReference type="ARBA" id="ARBA00073331"/>
    </source>
</evidence>
<evidence type="ECO:0000313" key="8">
    <source>
        <dbReference type="Proteomes" id="UP000030742"/>
    </source>
</evidence>
<organism evidence="7 8">
    <name type="scientific">Dendroctonus ponderosae</name>
    <name type="common">Mountain pine beetle</name>
    <dbReference type="NCBI Taxonomy" id="77166"/>
    <lineage>
        <taxon>Eukaryota</taxon>
        <taxon>Metazoa</taxon>
        <taxon>Ecdysozoa</taxon>
        <taxon>Arthropoda</taxon>
        <taxon>Hexapoda</taxon>
        <taxon>Insecta</taxon>
        <taxon>Pterygota</taxon>
        <taxon>Neoptera</taxon>
        <taxon>Endopterygota</taxon>
        <taxon>Coleoptera</taxon>
        <taxon>Polyphaga</taxon>
        <taxon>Cucujiformia</taxon>
        <taxon>Curculionidae</taxon>
        <taxon>Scolytinae</taxon>
        <taxon>Dendroctonus</taxon>
    </lineage>
</organism>
<sequence>MFSCNLSRTWTQLVRSIIKPTAVACRYSTGIKDDPISGQEEQETEIIIDVYKERLKKYAQLLEEQEEESNKFGDLNLSRGVDGVFDIEDLVETLKHQQAEDIFVASVPKEIGYVDYIVVASSKSQRHMNALTQFVKQIYKQKKLQTDIMPTLEGKNSSDWMAMDMDNIALHIFSKSARAQYDLDTLWAVGSKYDDQSHKKDLLSSMLESHAFSLKGFVPAK</sequence>
<dbReference type="OrthoDB" id="21330at2759"/>
<keyword evidence="3" id="KW-0496">Mitochondrion</keyword>
<dbReference type="AlphaFoldDB" id="U4UQD2"/>
<evidence type="ECO:0000256" key="3">
    <source>
        <dbReference type="ARBA" id="ARBA00023128"/>
    </source>
</evidence>